<name>A0AAW9SIT9_9RHOB</name>
<comment type="caution">
    <text evidence="4">The sequence shown here is derived from an EMBL/GenBank/DDBJ whole genome shotgun (WGS) entry which is preliminary data.</text>
</comment>
<evidence type="ECO:0000313" key="4">
    <source>
        <dbReference type="EMBL" id="MEN9061370.1"/>
    </source>
</evidence>
<dbReference type="PANTHER" id="PTHR32309">
    <property type="entry name" value="TYROSINE-PROTEIN KINASE"/>
    <property type="match status" value="1"/>
</dbReference>
<dbReference type="InterPro" id="IPR050445">
    <property type="entry name" value="Bact_polysacc_biosynth/exp"/>
</dbReference>
<feature type="domain" description="CobQ/CobB/MinD/ParA nucleotide binding" evidence="3">
    <location>
        <begin position="52"/>
        <end position="233"/>
    </location>
</feature>
<keyword evidence="1" id="KW-0547">Nucleotide-binding</keyword>
<evidence type="ECO:0000259" key="3">
    <source>
        <dbReference type="Pfam" id="PF01656"/>
    </source>
</evidence>
<keyword evidence="5" id="KW-1185">Reference proteome</keyword>
<dbReference type="Pfam" id="PF01656">
    <property type="entry name" value="CbiA"/>
    <property type="match status" value="1"/>
</dbReference>
<dbReference type="Proteomes" id="UP001428774">
    <property type="component" value="Unassembled WGS sequence"/>
</dbReference>
<dbReference type="InterPro" id="IPR002586">
    <property type="entry name" value="CobQ/CobB/MinD/ParA_Nub-bd_dom"/>
</dbReference>
<evidence type="ECO:0000256" key="2">
    <source>
        <dbReference type="ARBA" id="ARBA00022840"/>
    </source>
</evidence>
<organism evidence="4 5">
    <name type="scientific">Ponticoccus litoralis</name>
    <dbReference type="NCBI Taxonomy" id="422297"/>
    <lineage>
        <taxon>Bacteria</taxon>
        <taxon>Pseudomonadati</taxon>
        <taxon>Pseudomonadota</taxon>
        <taxon>Alphaproteobacteria</taxon>
        <taxon>Rhodobacterales</taxon>
        <taxon>Roseobacteraceae</taxon>
        <taxon>Ponticoccus</taxon>
    </lineage>
</organism>
<dbReference type="RefSeq" id="WP_347166451.1">
    <property type="nucleotide sequence ID" value="NZ_JBDNCH010000002.1"/>
</dbReference>
<evidence type="ECO:0000313" key="5">
    <source>
        <dbReference type="Proteomes" id="UP001428774"/>
    </source>
</evidence>
<evidence type="ECO:0000256" key="1">
    <source>
        <dbReference type="ARBA" id="ARBA00022741"/>
    </source>
</evidence>
<reference evidence="4 5" key="1">
    <citation type="submission" date="2024-05" db="EMBL/GenBank/DDBJ databases">
        <title>Genome sequence of Ponticoccus litoralis KCCM 90028.</title>
        <authorList>
            <person name="Kim J.M."/>
            <person name="Lee J.K."/>
            <person name="Choi B.J."/>
            <person name="Bayburt H."/>
            <person name="Baek J.H."/>
            <person name="Jeon C.O."/>
        </authorList>
    </citation>
    <scope>NUCLEOTIDE SEQUENCE [LARGE SCALE GENOMIC DNA]</scope>
    <source>
        <strain evidence="4 5">KCCM 90028</strain>
    </source>
</reference>
<dbReference type="Gene3D" id="3.40.50.300">
    <property type="entry name" value="P-loop containing nucleotide triphosphate hydrolases"/>
    <property type="match status" value="1"/>
</dbReference>
<keyword evidence="4" id="KW-0418">Kinase</keyword>
<dbReference type="PANTHER" id="PTHR32309:SF31">
    <property type="entry name" value="CAPSULAR EXOPOLYSACCHARIDE FAMILY"/>
    <property type="match status" value="1"/>
</dbReference>
<dbReference type="GO" id="GO:0004715">
    <property type="term" value="F:non-membrane spanning protein tyrosine kinase activity"/>
    <property type="evidence" value="ECO:0007669"/>
    <property type="project" value="UniProtKB-EC"/>
</dbReference>
<dbReference type="SUPFAM" id="SSF52540">
    <property type="entry name" value="P-loop containing nucleoside triphosphate hydrolases"/>
    <property type="match status" value="1"/>
</dbReference>
<proteinExistence type="predicted"/>
<keyword evidence="2" id="KW-0067">ATP-binding</keyword>
<sequence length="239" mass="26701">MWSALGEITVDESHLHRNRIITARRDDPAHTAFDVLRTRLLQALHEHGWKRIAITSPGQGCGKTFTAANLAISLSRQENCRTLLLDCDLRRSTLHQVMGVDRPGSLGDMLRGRTSPGDHLKRMGRNPVQAGRNIAFGFNDVMEPYASELLQDPRTAETLHRIETGFGTDVMLFDLPPALFYDDVIAFRPMFDGVLLVIGGGLTTEKEIKDVERRLGADTPLLGMVLNKAEGTEMDRYTY</sequence>
<keyword evidence="4" id="KW-0808">Transferase</keyword>
<gene>
    <name evidence="4" type="ORF">ABFB10_10275</name>
</gene>
<dbReference type="CDD" id="cd05387">
    <property type="entry name" value="BY-kinase"/>
    <property type="match status" value="1"/>
</dbReference>
<dbReference type="InterPro" id="IPR027417">
    <property type="entry name" value="P-loop_NTPase"/>
</dbReference>
<dbReference type="EMBL" id="JBDNCH010000002">
    <property type="protein sequence ID" value="MEN9061370.1"/>
    <property type="molecule type" value="Genomic_DNA"/>
</dbReference>
<dbReference type="EC" id="2.7.10.2" evidence="4"/>
<dbReference type="AlphaFoldDB" id="A0AAW9SIT9"/>
<accession>A0AAW9SIT9</accession>
<dbReference type="InterPro" id="IPR005702">
    <property type="entry name" value="Wzc-like_C"/>
</dbReference>
<protein>
    <submittedName>
        <fullName evidence="4">CpsD/CapB family tyrosine-protein kinase</fullName>
        <ecNumber evidence="4">2.7.10.2</ecNumber>
    </submittedName>
</protein>